<accession>A0ABX5CXX6</accession>
<keyword evidence="2" id="KW-1185">Reference proteome</keyword>
<evidence type="ECO:0000313" key="2">
    <source>
        <dbReference type="Proteomes" id="UP000238378"/>
    </source>
</evidence>
<reference evidence="1 2" key="1">
    <citation type="submission" date="2018-03" db="EMBL/GenBank/DDBJ databases">
        <title>Draft Genome Sequences of six Lactobacillus pentosus Strains Isolated from Brines of Traditionally Fermented Spanish-Style Green Table Olives.</title>
        <authorList>
            <person name="Calero-Delgado B."/>
            <person name="Martin-Platero A.M."/>
            <person name="Perez-Pulido A.J."/>
            <person name="Benitez-Cabello A."/>
            <person name="Casimiro-Soriguer C.S."/>
            <person name="Martinez-Bueno M."/>
            <person name="Arroyo-Lopez F.N."/>
            <person name="Rodriguez-Gomez F."/>
            <person name="Bautista-Gallego J."/>
            <person name="Garrido-Fernandez A."/>
            <person name="Jimenez-Diaz R."/>
        </authorList>
    </citation>
    <scope>NUCLEOTIDE SEQUENCE [LARGE SCALE GENOMIC DNA]</scope>
    <source>
        <strain evidence="1 2">IG2</strain>
    </source>
</reference>
<protein>
    <submittedName>
        <fullName evidence="1">Transposase</fullName>
    </submittedName>
</protein>
<sequence length="29" mass="3467">MCQYVGVSRAAYYKWLHRKVNAHELENEA</sequence>
<name>A0ABX5CXX6_LACPE</name>
<comment type="caution">
    <text evidence="1">The sequence shown here is derived from an EMBL/GenBank/DDBJ whole genome shotgun (WGS) entry which is preliminary data.</text>
</comment>
<proteinExistence type="predicted"/>
<feature type="non-terminal residue" evidence="1">
    <location>
        <position position="29"/>
    </location>
</feature>
<evidence type="ECO:0000313" key="1">
    <source>
        <dbReference type="EMBL" id="PRO93529.1"/>
    </source>
</evidence>
<dbReference type="Proteomes" id="UP000238378">
    <property type="component" value="Unassembled WGS sequence"/>
</dbReference>
<dbReference type="EMBL" id="PVOB01000223">
    <property type="protein sequence ID" value="PRO93529.1"/>
    <property type="molecule type" value="Genomic_DNA"/>
</dbReference>
<organism evidence="1 2">
    <name type="scientific">Lactiplantibacillus pentosus</name>
    <name type="common">Lactobacillus pentosus</name>
    <dbReference type="NCBI Taxonomy" id="1589"/>
    <lineage>
        <taxon>Bacteria</taxon>
        <taxon>Bacillati</taxon>
        <taxon>Bacillota</taxon>
        <taxon>Bacilli</taxon>
        <taxon>Lactobacillales</taxon>
        <taxon>Lactobacillaceae</taxon>
        <taxon>Lactiplantibacillus</taxon>
    </lineage>
</organism>
<gene>
    <name evidence="1" type="ORF">C6Y08_12890</name>
</gene>